<proteinExistence type="predicted"/>
<accession>A0A0M9DKI5</accession>
<evidence type="ECO:0000256" key="1">
    <source>
        <dbReference type="SAM" id="Phobius"/>
    </source>
</evidence>
<comment type="caution">
    <text evidence="2">The sequence shown here is derived from an EMBL/GenBank/DDBJ whole genome shotgun (WGS) entry which is preliminary data.</text>
</comment>
<sequence>MLENNDSNTQLPTEIESVLKELVILKHLRNAGTPKSFGFSNASIFQLIFCLIFEHKTCFVCWLVRSRQISLLKIHLLFFKQGNLMLL</sequence>
<organism evidence="2 3">
    <name type="scientific">Lysinibacillus macroides</name>
    <dbReference type="NCBI Taxonomy" id="33935"/>
    <lineage>
        <taxon>Bacteria</taxon>
        <taxon>Bacillati</taxon>
        <taxon>Bacillota</taxon>
        <taxon>Bacilli</taxon>
        <taxon>Bacillales</taxon>
        <taxon>Bacillaceae</taxon>
        <taxon>Lysinibacillus</taxon>
    </lineage>
</organism>
<gene>
    <name evidence="2" type="ORF">ADM90_11640</name>
</gene>
<keyword evidence="1" id="KW-1133">Transmembrane helix</keyword>
<keyword evidence="1" id="KW-0472">Membrane</keyword>
<evidence type="ECO:0000313" key="2">
    <source>
        <dbReference type="EMBL" id="KOY82276.1"/>
    </source>
</evidence>
<dbReference type="Proteomes" id="UP000037977">
    <property type="component" value="Unassembled WGS sequence"/>
</dbReference>
<keyword evidence="3" id="KW-1185">Reference proteome</keyword>
<dbReference type="EMBL" id="LGCI01000006">
    <property type="protein sequence ID" value="KOY82276.1"/>
    <property type="molecule type" value="Genomic_DNA"/>
</dbReference>
<reference evidence="2 3" key="1">
    <citation type="submission" date="2015-07" db="EMBL/GenBank/DDBJ databases">
        <title>Genome sequencing project for genomic taxonomy and phylogenomics of Bacillus-like bacteria.</title>
        <authorList>
            <person name="Liu B."/>
            <person name="Wang J."/>
            <person name="Zhu Y."/>
            <person name="Liu G."/>
            <person name="Chen Q."/>
            <person name="Chen Z."/>
            <person name="Che J."/>
            <person name="Ge C."/>
            <person name="Shi H."/>
            <person name="Pan Z."/>
            <person name="Liu X."/>
        </authorList>
    </citation>
    <scope>NUCLEOTIDE SEQUENCE [LARGE SCALE GENOMIC DNA]</scope>
    <source>
        <strain evidence="2 3">DSM 54</strain>
    </source>
</reference>
<protein>
    <submittedName>
        <fullName evidence="2">Uncharacterized protein</fullName>
    </submittedName>
</protein>
<dbReference type="STRING" id="33935.ADM90_11640"/>
<keyword evidence="1" id="KW-0812">Transmembrane</keyword>
<dbReference type="PATRIC" id="fig|33935.3.peg.4249"/>
<evidence type="ECO:0000313" key="3">
    <source>
        <dbReference type="Proteomes" id="UP000037977"/>
    </source>
</evidence>
<name>A0A0M9DKI5_9BACI</name>
<dbReference type="AlphaFoldDB" id="A0A0M9DKI5"/>
<feature type="transmembrane region" description="Helical" evidence="1">
    <location>
        <begin position="44"/>
        <end position="64"/>
    </location>
</feature>